<organism evidence="2">
    <name type="scientific">Anopheles triannulatus</name>
    <dbReference type="NCBI Taxonomy" id="58253"/>
    <lineage>
        <taxon>Eukaryota</taxon>
        <taxon>Metazoa</taxon>
        <taxon>Ecdysozoa</taxon>
        <taxon>Arthropoda</taxon>
        <taxon>Hexapoda</taxon>
        <taxon>Insecta</taxon>
        <taxon>Pterygota</taxon>
        <taxon>Neoptera</taxon>
        <taxon>Endopterygota</taxon>
        <taxon>Diptera</taxon>
        <taxon>Nematocera</taxon>
        <taxon>Culicoidea</taxon>
        <taxon>Culicidae</taxon>
        <taxon>Anophelinae</taxon>
        <taxon>Anopheles</taxon>
    </lineage>
</organism>
<feature type="chain" id="PRO_5014966963" evidence="1">
    <location>
        <begin position="16"/>
        <end position="97"/>
    </location>
</feature>
<sequence>MFVLLPFLVSSSCTSRDCAFDRELFGSDHPCCFALPTSYSISSNLYRLHLQPPPFAGNIGHRITVPTTASVRSTHAHAPLLLVLLLVAASDNHRCGY</sequence>
<feature type="signal peptide" evidence="1">
    <location>
        <begin position="1"/>
        <end position="15"/>
    </location>
</feature>
<dbReference type="EMBL" id="GGFK01013557">
    <property type="protein sequence ID" value="MBW46878.1"/>
    <property type="molecule type" value="Transcribed_RNA"/>
</dbReference>
<accession>A0A2M4B251</accession>
<evidence type="ECO:0000313" key="2">
    <source>
        <dbReference type="EMBL" id="MBW46878.1"/>
    </source>
</evidence>
<evidence type="ECO:0000256" key="1">
    <source>
        <dbReference type="SAM" id="SignalP"/>
    </source>
</evidence>
<keyword evidence="1" id="KW-0732">Signal</keyword>
<protein>
    <submittedName>
        <fullName evidence="2">Putative secreted protein</fullName>
    </submittedName>
</protein>
<proteinExistence type="predicted"/>
<name>A0A2M4B251_9DIPT</name>
<reference evidence="2" key="1">
    <citation type="submission" date="2018-01" db="EMBL/GenBank/DDBJ databases">
        <title>An insight into the sialome of Amazonian anophelines.</title>
        <authorList>
            <person name="Ribeiro J.M."/>
            <person name="Scarpassa V."/>
            <person name="Calvo E."/>
        </authorList>
    </citation>
    <scope>NUCLEOTIDE SEQUENCE</scope>
    <source>
        <tissue evidence="2">Salivary glands</tissue>
    </source>
</reference>
<dbReference type="AlphaFoldDB" id="A0A2M4B251"/>